<evidence type="ECO:0000256" key="1">
    <source>
        <dbReference type="SAM" id="MobiDB-lite"/>
    </source>
</evidence>
<feature type="domain" description="BHLH" evidence="2">
    <location>
        <begin position="148"/>
        <end position="200"/>
    </location>
</feature>
<evidence type="ECO:0000313" key="3">
    <source>
        <dbReference type="Proteomes" id="UP000085678"/>
    </source>
</evidence>
<feature type="compositionally biased region" description="Basic and acidic residues" evidence="1">
    <location>
        <begin position="142"/>
        <end position="158"/>
    </location>
</feature>
<accession>A0A1S3JJ68</accession>
<dbReference type="GeneID" id="106173739"/>
<protein>
    <submittedName>
        <fullName evidence="4">Neurogenin-1</fullName>
    </submittedName>
</protein>
<feature type="compositionally biased region" description="Basic residues" evidence="1">
    <location>
        <begin position="128"/>
        <end position="141"/>
    </location>
</feature>
<feature type="compositionally biased region" description="Polar residues" evidence="1">
    <location>
        <begin position="108"/>
        <end position="120"/>
    </location>
</feature>
<dbReference type="GO" id="GO:0070888">
    <property type="term" value="F:E-box binding"/>
    <property type="evidence" value="ECO:0007669"/>
    <property type="project" value="TreeGrafter"/>
</dbReference>
<dbReference type="GO" id="GO:0007423">
    <property type="term" value="P:sensory organ development"/>
    <property type="evidence" value="ECO:0007669"/>
    <property type="project" value="TreeGrafter"/>
</dbReference>
<dbReference type="GO" id="GO:0061564">
    <property type="term" value="P:axon development"/>
    <property type="evidence" value="ECO:0007669"/>
    <property type="project" value="TreeGrafter"/>
</dbReference>
<feature type="compositionally biased region" description="Acidic residues" evidence="1">
    <location>
        <begin position="241"/>
        <end position="251"/>
    </location>
</feature>
<dbReference type="SUPFAM" id="SSF47459">
    <property type="entry name" value="HLH, helix-loop-helix DNA-binding domain"/>
    <property type="match status" value="1"/>
</dbReference>
<evidence type="ECO:0000259" key="2">
    <source>
        <dbReference type="PROSITE" id="PS50888"/>
    </source>
</evidence>
<reference evidence="4" key="1">
    <citation type="submission" date="2025-08" db="UniProtKB">
        <authorList>
            <consortium name="RefSeq"/>
        </authorList>
    </citation>
    <scope>IDENTIFICATION</scope>
    <source>
        <tissue evidence="4">Gonads</tissue>
    </source>
</reference>
<dbReference type="PANTHER" id="PTHR19290">
    <property type="entry name" value="BASIC HELIX-LOOP-HELIX PROTEIN NEUROGENIN-RELATED"/>
    <property type="match status" value="1"/>
</dbReference>
<dbReference type="PROSITE" id="PS50888">
    <property type="entry name" value="BHLH"/>
    <property type="match status" value="1"/>
</dbReference>
<feature type="region of interest" description="Disordered" evidence="1">
    <location>
        <begin position="223"/>
        <end position="251"/>
    </location>
</feature>
<dbReference type="GO" id="GO:0000981">
    <property type="term" value="F:DNA-binding transcription factor activity, RNA polymerase II-specific"/>
    <property type="evidence" value="ECO:0007669"/>
    <property type="project" value="TreeGrafter"/>
</dbReference>
<sequence length="276" mass="31516">MIVCGQRTESSDYGWYQARISEYSPIFLSVLVGRIQRNVTTQDGVAAGLSHSVDFYSMKHKVRSMMSSFDFDTSHGNEALNNLLRDMQQVERATDYAMRKRGKRESPGSPTDSSGNSTTDESAEPRKSKSPKKSSRRKKGSNARERNLRRLESNERERMRMHSLNDAFEGLRQVIPHVKLDRKLSKIETLTLAKNYIKALTNVICGLRGEELIYGEMEVNNNGDEENMNETVDLKDRDFKDEEEDEDDDEDAMIEDCLSVSAEETINLEVLQELVD</sequence>
<dbReference type="InterPro" id="IPR050359">
    <property type="entry name" value="bHLH_transcription_factors"/>
</dbReference>
<dbReference type="GO" id="GO:0046983">
    <property type="term" value="F:protein dimerization activity"/>
    <property type="evidence" value="ECO:0007669"/>
    <property type="project" value="InterPro"/>
</dbReference>
<dbReference type="KEGG" id="lak:106173739"/>
<dbReference type="CDD" id="cd19712">
    <property type="entry name" value="bHLH_TS_dimmed_like"/>
    <property type="match status" value="1"/>
</dbReference>
<dbReference type="GO" id="GO:0045944">
    <property type="term" value="P:positive regulation of transcription by RNA polymerase II"/>
    <property type="evidence" value="ECO:0007669"/>
    <property type="project" value="TreeGrafter"/>
</dbReference>
<dbReference type="PANTHER" id="PTHR19290:SF167">
    <property type="entry name" value="PROTEIN DIMMED"/>
    <property type="match status" value="1"/>
</dbReference>
<dbReference type="STRING" id="7574.A0A1S3JJ68"/>
<feature type="region of interest" description="Disordered" evidence="1">
    <location>
        <begin position="97"/>
        <end position="158"/>
    </location>
</feature>
<dbReference type="InParanoid" id="A0A1S3JJ68"/>
<dbReference type="InterPro" id="IPR036638">
    <property type="entry name" value="HLH_DNA-bd_sf"/>
</dbReference>
<dbReference type="InterPro" id="IPR011598">
    <property type="entry name" value="bHLH_dom"/>
</dbReference>
<evidence type="ECO:0000313" key="4">
    <source>
        <dbReference type="RefSeq" id="XP_013410423.1"/>
    </source>
</evidence>
<proteinExistence type="predicted"/>
<dbReference type="GO" id="GO:0005634">
    <property type="term" value="C:nucleus"/>
    <property type="evidence" value="ECO:0007669"/>
    <property type="project" value="TreeGrafter"/>
</dbReference>
<dbReference type="OrthoDB" id="5969565at2759"/>
<dbReference type="AlphaFoldDB" id="A0A1S3JJ68"/>
<dbReference type="Pfam" id="PF00010">
    <property type="entry name" value="HLH"/>
    <property type="match status" value="1"/>
</dbReference>
<dbReference type="Proteomes" id="UP000085678">
    <property type="component" value="Unplaced"/>
</dbReference>
<dbReference type="Gene3D" id="4.10.280.10">
    <property type="entry name" value="Helix-loop-helix DNA-binding domain"/>
    <property type="match status" value="1"/>
</dbReference>
<gene>
    <name evidence="4" type="primary">LOC106173739</name>
</gene>
<dbReference type="RefSeq" id="XP_013410423.1">
    <property type="nucleotide sequence ID" value="XM_013554969.1"/>
</dbReference>
<organism evidence="3 4">
    <name type="scientific">Lingula anatina</name>
    <name type="common">Brachiopod</name>
    <name type="synonym">Lingula unguis</name>
    <dbReference type="NCBI Taxonomy" id="7574"/>
    <lineage>
        <taxon>Eukaryota</taxon>
        <taxon>Metazoa</taxon>
        <taxon>Spiralia</taxon>
        <taxon>Lophotrochozoa</taxon>
        <taxon>Brachiopoda</taxon>
        <taxon>Linguliformea</taxon>
        <taxon>Lingulata</taxon>
        <taxon>Lingulida</taxon>
        <taxon>Linguloidea</taxon>
        <taxon>Lingulidae</taxon>
        <taxon>Lingula</taxon>
    </lineage>
</organism>
<name>A0A1S3JJ68_LINAN</name>
<keyword evidence="3" id="KW-1185">Reference proteome</keyword>
<dbReference type="SMART" id="SM00353">
    <property type="entry name" value="HLH"/>
    <property type="match status" value="1"/>
</dbReference>